<dbReference type="Proteomes" id="UP001208570">
    <property type="component" value="Unassembled WGS sequence"/>
</dbReference>
<dbReference type="GO" id="GO:0005634">
    <property type="term" value="C:nucleus"/>
    <property type="evidence" value="ECO:0007669"/>
    <property type="project" value="TreeGrafter"/>
</dbReference>
<comment type="caution">
    <text evidence="5">The sequence shown here is derived from an EMBL/GenBank/DDBJ whole genome shotgun (WGS) entry which is preliminary data.</text>
</comment>
<dbReference type="Pfam" id="PF00076">
    <property type="entry name" value="RRM_1"/>
    <property type="match status" value="1"/>
</dbReference>
<accession>A0AAD9JT41</accession>
<feature type="region of interest" description="Disordered" evidence="3">
    <location>
        <begin position="111"/>
        <end position="158"/>
    </location>
</feature>
<dbReference type="InterPro" id="IPR000504">
    <property type="entry name" value="RRM_dom"/>
</dbReference>
<sequence length="252" mass="28510">MPSKIFVGNIASGSKDAELQALFEAFGEVTECDIVSNYAFVHMTNEPEAKAAIAALHQSTFNGVQIRCELSTKNTQGRKRAREAEDHDEVGGQYVILTTLVWPCRRGRGTRGARGARAGRGGGRGTTAGRGVDRFASYTDVTDRRPIPPLDRTDPYASRADPFRDPYIRELLLRDPYVRDLIDRELSYRDSLTRNYDTYGTRDPYSATRDRDPYTRPPPDYYWRGTATTTTPDRYISINCWILAGREEKLLR</sequence>
<protein>
    <recommendedName>
        <fullName evidence="4">RRM domain-containing protein</fullName>
    </recommendedName>
</protein>
<proteinExistence type="predicted"/>
<gene>
    <name evidence="5" type="ORF">LSH36_162g02064</name>
</gene>
<evidence type="ECO:0000256" key="1">
    <source>
        <dbReference type="ARBA" id="ARBA00022884"/>
    </source>
</evidence>
<dbReference type="InterPro" id="IPR012677">
    <property type="entry name" value="Nucleotide-bd_a/b_plait_sf"/>
</dbReference>
<evidence type="ECO:0000313" key="5">
    <source>
        <dbReference type="EMBL" id="KAK2158868.1"/>
    </source>
</evidence>
<name>A0AAD9JT41_9ANNE</name>
<keyword evidence="1 2" id="KW-0694">RNA-binding</keyword>
<feature type="domain" description="RRM" evidence="4">
    <location>
        <begin position="3"/>
        <end position="73"/>
    </location>
</feature>
<feature type="region of interest" description="Disordered" evidence="3">
    <location>
        <begin position="202"/>
        <end position="225"/>
    </location>
</feature>
<reference evidence="5" key="1">
    <citation type="journal article" date="2023" name="Mol. Biol. Evol.">
        <title>Third-Generation Sequencing Reveals the Adaptive Role of the Epigenome in Three Deep-Sea Polychaetes.</title>
        <authorList>
            <person name="Perez M."/>
            <person name="Aroh O."/>
            <person name="Sun Y."/>
            <person name="Lan Y."/>
            <person name="Juniper S.K."/>
            <person name="Young C.R."/>
            <person name="Angers B."/>
            <person name="Qian P.Y."/>
        </authorList>
    </citation>
    <scope>NUCLEOTIDE SEQUENCE</scope>
    <source>
        <strain evidence="5">P08H-3</strain>
    </source>
</reference>
<evidence type="ECO:0000259" key="4">
    <source>
        <dbReference type="PROSITE" id="PS50102"/>
    </source>
</evidence>
<dbReference type="SMART" id="SM00360">
    <property type="entry name" value="RRM"/>
    <property type="match status" value="1"/>
</dbReference>
<evidence type="ECO:0000256" key="2">
    <source>
        <dbReference type="PROSITE-ProRule" id="PRU00176"/>
    </source>
</evidence>
<dbReference type="PROSITE" id="PS50102">
    <property type="entry name" value="RRM"/>
    <property type="match status" value="1"/>
</dbReference>
<evidence type="ECO:0000256" key="3">
    <source>
        <dbReference type="SAM" id="MobiDB-lite"/>
    </source>
</evidence>
<organism evidence="5 6">
    <name type="scientific">Paralvinella palmiformis</name>
    <dbReference type="NCBI Taxonomy" id="53620"/>
    <lineage>
        <taxon>Eukaryota</taxon>
        <taxon>Metazoa</taxon>
        <taxon>Spiralia</taxon>
        <taxon>Lophotrochozoa</taxon>
        <taxon>Annelida</taxon>
        <taxon>Polychaeta</taxon>
        <taxon>Sedentaria</taxon>
        <taxon>Canalipalpata</taxon>
        <taxon>Terebellida</taxon>
        <taxon>Terebelliformia</taxon>
        <taxon>Alvinellidae</taxon>
        <taxon>Paralvinella</taxon>
    </lineage>
</organism>
<dbReference type="Gene3D" id="3.30.70.330">
    <property type="match status" value="1"/>
</dbReference>
<dbReference type="PANTHER" id="PTHR48025">
    <property type="entry name" value="OS02G0815200 PROTEIN"/>
    <property type="match status" value="1"/>
</dbReference>
<dbReference type="InterPro" id="IPR050502">
    <property type="entry name" value="Euk_RNA-bind_prot"/>
</dbReference>
<evidence type="ECO:0000313" key="6">
    <source>
        <dbReference type="Proteomes" id="UP001208570"/>
    </source>
</evidence>
<dbReference type="EMBL" id="JAODUP010000162">
    <property type="protein sequence ID" value="KAK2158868.1"/>
    <property type="molecule type" value="Genomic_DNA"/>
</dbReference>
<dbReference type="PANTHER" id="PTHR48025:SF1">
    <property type="entry name" value="RRM DOMAIN-CONTAINING PROTEIN"/>
    <property type="match status" value="1"/>
</dbReference>
<dbReference type="AlphaFoldDB" id="A0AAD9JT41"/>
<feature type="compositionally biased region" description="Basic and acidic residues" evidence="3">
    <location>
        <begin position="141"/>
        <end position="154"/>
    </location>
</feature>
<dbReference type="GO" id="GO:0003729">
    <property type="term" value="F:mRNA binding"/>
    <property type="evidence" value="ECO:0007669"/>
    <property type="project" value="TreeGrafter"/>
</dbReference>
<keyword evidence="6" id="KW-1185">Reference proteome</keyword>
<dbReference type="SUPFAM" id="SSF54928">
    <property type="entry name" value="RNA-binding domain, RBD"/>
    <property type="match status" value="1"/>
</dbReference>
<feature type="compositionally biased region" description="Gly residues" evidence="3">
    <location>
        <begin position="118"/>
        <end position="128"/>
    </location>
</feature>
<dbReference type="InterPro" id="IPR035979">
    <property type="entry name" value="RBD_domain_sf"/>
</dbReference>